<feature type="domain" description="ABC transporter" evidence="11">
    <location>
        <begin position="1012"/>
        <end position="1243"/>
    </location>
</feature>
<keyword evidence="3 10" id="KW-0812">Transmembrane</keyword>
<feature type="domain" description="ABC transmembrane type-1" evidence="12">
    <location>
        <begin position="762"/>
        <end position="975"/>
    </location>
</feature>
<dbReference type="PROSITE" id="PS50929">
    <property type="entry name" value="ABC_TM1F"/>
    <property type="match status" value="2"/>
</dbReference>
<feature type="transmembrane region" description="Helical" evidence="10">
    <location>
        <begin position="731"/>
        <end position="749"/>
    </location>
</feature>
<protein>
    <recommendedName>
        <fullName evidence="15">ABC transporter domain-containing protein</fullName>
    </recommendedName>
</protein>
<dbReference type="InterPro" id="IPR027417">
    <property type="entry name" value="P-loop_NTPase"/>
</dbReference>
<comment type="subcellular location">
    <subcellularLocation>
        <location evidence="1">Vacuole membrane</location>
        <topology evidence="1">Multi-pass membrane protein</topology>
    </subcellularLocation>
</comment>
<feature type="transmembrane region" description="Helical" evidence="10">
    <location>
        <begin position="128"/>
        <end position="148"/>
    </location>
</feature>
<evidence type="ECO:0000256" key="7">
    <source>
        <dbReference type="ARBA" id="ARBA00022989"/>
    </source>
</evidence>
<dbReference type="OMA" id="AARQHTC"/>
<keyword evidence="6" id="KW-0067">ATP-binding</keyword>
<keyword evidence="2" id="KW-0813">Transport</keyword>
<dbReference type="eggNOG" id="KOG0054">
    <property type="taxonomic scope" value="Eukaryota"/>
</dbReference>
<evidence type="ECO:0000259" key="12">
    <source>
        <dbReference type="PROSITE" id="PS50929"/>
    </source>
</evidence>
<evidence type="ECO:0000256" key="2">
    <source>
        <dbReference type="ARBA" id="ARBA00022448"/>
    </source>
</evidence>
<evidence type="ECO:0000256" key="6">
    <source>
        <dbReference type="ARBA" id="ARBA00022840"/>
    </source>
</evidence>
<keyword evidence="7 10" id="KW-1133">Transmembrane helix</keyword>
<name>T0PLQ0_SAPDV</name>
<keyword evidence="8 10" id="KW-0472">Membrane</keyword>
<evidence type="ECO:0000259" key="11">
    <source>
        <dbReference type="PROSITE" id="PS50893"/>
    </source>
</evidence>
<dbReference type="GO" id="GO:0005774">
    <property type="term" value="C:vacuolar membrane"/>
    <property type="evidence" value="ECO:0007669"/>
    <property type="project" value="UniProtKB-SubCell"/>
</dbReference>
<keyword evidence="14" id="KW-1185">Reference proteome</keyword>
<dbReference type="Pfam" id="PF00005">
    <property type="entry name" value="ABC_tran"/>
    <property type="match status" value="2"/>
</dbReference>
<dbReference type="GO" id="GO:0140359">
    <property type="term" value="F:ABC-type transporter activity"/>
    <property type="evidence" value="ECO:0007669"/>
    <property type="project" value="InterPro"/>
</dbReference>
<dbReference type="SUPFAM" id="SSF52540">
    <property type="entry name" value="P-loop containing nucleoside triphosphate hydrolases"/>
    <property type="match status" value="2"/>
</dbReference>
<dbReference type="CDD" id="cd03244">
    <property type="entry name" value="ABCC_MRP_domain2"/>
    <property type="match status" value="1"/>
</dbReference>
<dbReference type="AlphaFoldDB" id="T0PLQ0"/>
<dbReference type="FunFam" id="1.20.1560.10:FF:000006">
    <property type="entry name" value="ATP-binding cassette, sub-family C (CFTR/MRP), member 9"/>
    <property type="match status" value="1"/>
</dbReference>
<dbReference type="InterPro" id="IPR003439">
    <property type="entry name" value="ABC_transporter-like_ATP-bd"/>
</dbReference>
<dbReference type="GO" id="GO:0016887">
    <property type="term" value="F:ATP hydrolysis activity"/>
    <property type="evidence" value="ECO:0007669"/>
    <property type="project" value="InterPro"/>
</dbReference>
<dbReference type="RefSeq" id="XP_008620207.1">
    <property type="nucleotide sequence ID" value="XM_008621985.1"/>
</dbReference>
<evidence type="ECO:0000256" key="9">
    <source>
        <dbReference type="SAM" id="MobiDB-lite"/>
    </source>
</evidence>
<dbReference type="GO" id="GO:0005524">
    <property type="term" value="F:ATP binding"/>
    <property type="evidence" value="ECO:0007669"/>
    <property type="project" value="UniProtKB-KW"/>
</dbReference>
<keyword evidence="5" id="KW-0547">Nucleotide-binding</keyword>
<dbReference type="InterPro" id="IPR036640">
    <property type="entry name" value="ABC1_TM_sf"/>
</dbReference>
<feature type="domain" description="ABC transporter" evidence="11">
    <location>
        <begin position="404"/>
        <end position="644"/>
    </location>
</feature>
<dbReference type="PROSITE" id="PS50893">
    <property type="entry name" value="ABC_TRANSPORTER_2"/>
    <property type="match status" value="2"/>
</dbReference>
<dbReference type="SUPFAM" id="SSF90123">
    <property type="entry name" value="ABC transporter transmembrane region"/>
    <property type="match status" value="2"/>
</dbReference>
<evidence type="ECO:0000256" key="4">
    <source>
        <dbReference type="ARBA" id="ARBA00022737"/>
    </source>
</evidence>
<dbReference type="InterPro" id="IPR050173">
    <property type="entry name" value="ABC_transporter_C-like"/>
</dbReference>
<evidence type="ECO:0000256" key="3">
    <source>
        <dbReference type="ARBA" id="ARBA00022692"/>
    </source>
</evidence>
<dbReference type="OrthoDB" id="68922at2759"/>
<dbReference type="PANTHER" id="PTHR24223:SF443">
    <property type="entry name" value="MULTIDRUG-RESISTANCE LIKE PROTEIN 1, ISOFORM I"/>
    <property type="match status" value="1"/>
</dbReference>
<feature type="domain" description="ABC transmembrane type-1" evidence="12">
    <location>
        <begin position="94"/>
        <end position="374"/>
    </location>
</feature>
<dbReference type="Gene3D" id="1.20.1560.10">
    <property type="entry name" value="ABC transporter type 1, transmembrane domain"/>
    <property type="match status" value="2"/>
</dbReference>
<evidence type="ECO:0000313" key="13">
    <source>
        <dbReference type="EMBL" id="EQC26314.1"/>
    </source>
</evidence>
<evidence type="ECO:0000256" key="1">
    <source>
        <dbReference type="ARBA" id="ARBA00004128"/>
    </source>
</evidence>
<dbReference type="Pfam" id="PF00664">
    <property type="entry name" value="ABC_membrane"/>
    <property type="match status" value="2"/>
</dbReference>
<accession>T0PLQ0</accession>
<keyword evidence="4" id="KW-0677">Repeat</keyword>
<proteinExistence type="predicted"/>
<dbReference type="Gene3D" id="3.40.50.300">
    <property type="entry name" value="P-loop containing nucleotide triphosphate hydrolases"/>
    <property type="match status" value="2"/>
</dbReference>
<dbReference type="VEuPathDB" id="FungiDB:SDRG_15803"/>
<dbReference type="InterPro" id="IPR044746">
    <property type="entry name" value="ABCC_6TM_D1"/>
</dbReference>
<dbReference type="InParanoid" id="T0PLQ0"/>
<sequence>MESKPLLHGGRRPSASRPPIAGGSRHALWVSWLTPLLYLGQARPLEMDDLCSLDPASRAHVIALHFKQQWGPEKRRVQPRVWLCLLKAFGRPFFLAGCMKLLADVLQFVTPMVLAALLHFMASDVPMAQGYMYVSILFGVSLAQSAFLRQYFCYCADVGLYVKSALVAMTYDKALHLALSVRQQTSSASIVGLVTTDVQKLRDASPYLHALWYATLQICMATYLLYSFVGVATFVGIAVAVIMTPLSSCLATKATAAHAQLHTLASSRQHTCDETLRGLKMVKMQTWEEHCLARLSTLRDAELKQLTLVARLRSLSTTLFDATPLLMAMAVMGSHVYLTGAALNLATVLPSLLLLQMLRTPIALLPQVFSTLSEASASLDRITAFLVEVDQRRLTVGTLSAIGVRFEDADLSWQLPSIDAAEASFSSASNGLWQMRGIDLYVRAGELCAILGPHNSGKSTLLNALLNEVHCTSGRVMARGAFAYVAQKPFLRHTSIKENVLFGKPWEASWYACVMDVTGLTSLVLDNSALFPDHDETNMDSVPASVDPSLHVRIALARAVYQNADVYLLDDIFASMASATRDHIFGRCLRGLLRRKCILWVTNALAFVPLCDSVVLLEDGVVVEQGSITTVLCDDGPIHDLLQSHTLLDDAAVRLEPAPTGQDFVSPDPTPLLPTLTDAVASLKEHSGVYKRYLRACGGYGLAATSFVWYLSAQATTVLATSYLGFDESLLGLYVFATGHALYIGLLYMRSAISYRRGRVGSQRLFHTSLWHLLRAPLSFFEPSPVSALLATLASDIAVVDLEVPSTMHMLLHTLLLIGTTVGLVMLVTPWFALAVLPAMAALYALQRAYVPSANALQRLEAATREAMTAYVRECLLGLRSLHAYRIEGHCSANYYALLDAHQRVHVVVTATNHWLAVRVEWLGATLSALAAALVVNSKASGMAPLPLVAMALYYALQLTPTLHWALRVLAQVQGSHAALQRLESYDNLPMEAPLTSDLSLRGLESEKRGRLTFENVEVRYQPHEAPALTHLSFDVVAHEKIAVVGASGSGKSSLVMALMRLLELDAGVIRIDGVDIASMGLHDARRQVAYIPQDPILFSGTVRSNLDPFGIFGDDRLWAALRRAQLVSMVSSLDEPVTTRGRNFTVIERQLLCCARIWLKNASIVCLDEPAAVSWATPKDYALQEAVRAECAERTVLTVTHRLNTILTSDRVLILEHGRVAALGTPVDVLATPCATMATLLEQWRAVQPIT</sequence>
<gene>
    <name evidence="13" type="ORF">SDRG_15803</name>
</gene>
<evidence type="ECO:0000256" key="8">
    <source>
        <dbReference type="ARBA" id="ARBA00023136"/>
    </source>
</evidence>
<reference evidence="13 14" key="1">
    <citation type="submission" date="2012-04" db="EMBL/GenBank/DDBJ databases">
        <title>The Genome Sequence of Saprolegnia declina VS20.</title>
        <authorList>
            <consortium name="The Broad Institute Genome Sequencing Platform"/>
            <person name="Russ C."/>
            <person name="Nusbaum C."/>
            <person name="Tyler B."/>
            <person name="van West P."/>
            <person name="Dieguez-Uribeondo J."/>
            <person name="de Bruijn I."/>
            <person name="Tripathy S."/>
            <person name="Jiang R."/>
            <person name="Young S.K."/>
            <person name="Zeng Q."/>
            <person name="Gargeya S."/>
            <person name="Fitzgerald M."/>
            <person name="Haas B."/>
            <person name="Abouelleil A."/>
            <person name="Alvarado L."/>
            <person name="Arachchi H.M."/>
            <person name="Berlin A."/>
            <person name="Chapman S.B."/>
            <person name="Goldberg J."/>
            <person name="Griggs A."/>
            <person name="Gujja S."/>
            <person name="Hansen M."/>
            <person name="Howarth C."/>
            <person name="Imamovic A."/>
            <person name="Larimer J."/>
            <person name="McCowen C."/>
            <person name="Montmayeur A."/>
            <person name="Murphy C."/>
            <person name="Neiman D."/>
            <person name="Pearson M."/>
            <person name="Priest M."/>
            <person name="Roberts A."/>
            <person name="Saif S."/>
            <person name="Shea T."/>
            <person name="Sisk P."/>
            <person name="Sykes S."/>
            <person name="Wortman J."/>
            <person name="Nusbaum C."/>
            <person name="Birren B."/>
        </authorList>
    </citation>
    <scope>NUCLEOTIDE SEQUENCE [LARGE SCALE GENOMIC DNA]</scope>
    <source>
        <strain evidence="13 14">VS20</strain>
    </source>
</reference>
<evidence type="ECO:0000313" key="14">
    <source>
        <dbReference type="Proteomes" id="UP000030762"/>
    </source>
</evidence>
<dbReference type="STRING" id="1156394.T0PLQ0"/>
<feature type="transmembrane region" description="Helical" evidence="10">
    <location>
        <begin position="335"/>
        <end position="355"/>
    </location>
</feature>
<feature type="region of interest" description="Disordered" evidence="9">
    <location>
        <begin position="1"/>
        <end position="21"/>
    </location>
</feature>
<dbReference type="SMART" id="SM00382">
    <property type="entry name" value="AAA"/>
    <property type="match status" value="2"/>
</dbReference>
<dbReference type="EMBL" id="JH767234">
    <property type="protein sequence ID" value="EQC26314.1"/>
    <property type="molecule type" value="Genomic_DNA"/>
</dbReference>
<feature type="transmembrane region" description="Helical" evidence="10">
    <location>
        <begin position="693"/>
        <end position="711"/>
    </location>
</feature>
<dbReference type="InterPro" id="IPR003593">
    <property type="entry name" value="AAA+_ATPase"/>
</dbReference>
<feature type="transmembrane region" description="Helical" evidence="10">
    <location>
        <begin position="223"/>
        <end position="243"/>
    </location>
</feature>
<evidence type="ECO:0008006" key="15">
    <source>
        <dbReference type="Google" id="ProtNLM"/>
    </source>
</evidence>
<organism evidence="13 14">
    <name type="scientific">Saprolegnia diclina (strain VS20)</name>
    <dbReference type="NCBI Taxonomy" id="1156394"/>
    <lineage>
        <taxon>Eukaryota</taxon>
        <taxon>Sar</taxon>
        <taxon>Stramenopiles</taxon>
        <taxon>Oomycota</taxon>
        <taxon>Saprolegniomycetes</taxon>
        <taxon>Saprolegniales</taxon>
        <taxon>Saprolegniaceae</taxon>
        <taxon>Saprolegnia</taxon>
    </lineage>
</organism>
<dbReference type="FunCoup" id="T0PLQ0">
    <property type="interactions" value="4"/>
</dbReference>
<evidence type="ECO:0000256" key="10">
    <source>
        <dbReference type="SAM" id="Phobius"/>
    </source>
</evidence>
<dbReference type="InterPro" id="IPR011527">
    <property type="entry name" value="ABC1_TM_dom"/>
</dbReference>
<dbReference type="Proteomes" id="UP000030762">
    <property type="component" value="Unassembled WGS sequence"/>
</dbReference>
<dbReference type="PANTHER" id="PTHR24223">
    <property type="entry name" value="ATP-BINDING CASSETTE SUB-FAMILY C"/>
    <property type="match status" value="1"/>
</dbReference>
<dbReference type="CDD" id="cd18579">
    <property type="entry name" value="ABC_6TM_ABCC_D1"/>
    <property type="match status" value="1"/>
</dbReference>
<dbReference type="GeneID" id="19956530"/>
<evidence type="ECO:0000256" key="5">
    <source>
        <dbReference type="ARBA" id="ARBA00022741"/>
    </source>
</evidence>
<dbReference type="FunFam" id="3.40.50.300:FF:000630">
    <property type="entry name" value="ATP-binding cassette (ABC) transporter, putative"/>
    <property type="match status" value="1"/>
</dbReference>
<feature type="transmembrane region" description="Helical" evidence="10">
    <location>
        <begin position="815"/>
        <end position="846"/>
    </location>
</feature>
<feature type="transmembrane region" description="Helical" evidence="10">
    <location>
        <begin position="101"/>
        <end position="122"/>
    </location>
</feature>